<evidence type="ECO:0000259" key="1">
    <source>
        <dbReference type="Pfam" id="PF06863"/>
    </source>
</evidence>
<dbReference type="RefSeq" id="WP_169492856.1">
    <property type="nucleotide sequence ID" value="NZ_JABBGM010000003.1"/>
</dbReference>
<keyword evidence="3" id="KW-1185">Reference proteome</keyword>
<name>A0A7Y0BNF7_9SPHN</name>
<evidence type="ECO:0000313" key="2">
    <source>
        <dbReference type="EMBL" id="NML93574.1"/>
    </source>
</evidence>
<sequence>MKRALILVAAFLATALAVHVITVFVAPHAIMAVAIRKLGQDGKAVNAFQFSRRTSSQSRAIVRPSPDLAYASCVYDLDSGPLLVKAASTPGGGYASISVFAGNTDNIGVFDTISHPDGIRFVLARAGEPLPDAAVRLALPVVLSSSRQGVILDRRLAPTAETFALADKARRADSCAPLR</sequence>
<dbReference type="EMBL" id="JABBGM010000003">
    <property type="protein sequence ID" value="NML93574.1"/>
    <property type="molecule type" value="Genomic_DNA"/>
</dbReference>
<dbReference type="InterPro" id="IPR010679">
    <property type="entry name" value="DUF1254"/>
</dbReference>
<dbReference type="Pfam" id="PF06863">
    <property type="entry name" value="DUF1254"/>
    <property type="match status" value="1"/>
</dbReference>
<organism evidence="2 3">
    <name type="scientific">Novosphingobium olei</name>
    <dbReference type="NCBI Taxonomy" id="2728851"/>
    <lineage>
        <taxon>Bacteria</taxon>
        <taxon>Pseudomonadati</taxon>
        <taxon>Pseudomonadota</taxon>
        <taxon>Alphaproteobacteria</taxon>
        <taxon>Sphingomonadales</taxon>
        <taxon>Sphingomonadaceae</taxon>
        <taxon>Novosphingobium</taxon>
    </lineage>
</organism>
<gene>
    <name evidence="2" type="ORF">HHL27_07835</name>
</gene>
<reference evidence="2 3" key="1">
    <citation type="submission" date="2020-04" db="EMBL/GenBank/DDBJ databases">
        <title>Novosphingobium sp. TW-4 isolated from soil.</title>
        <authorList>
            <person name="Dahal R.H."/>
            <person name="Chaudhary D.K."/>
        </authorList>
    </citation>
    <scope>NUCLEOTIDE SEQUENCE [LARGE SCALE GENOMIC DNA]</scope>
    <source>
        <strain evidence="2 3">TW-4</strain>
    </source>
</reference>
<protein>
    <submittedName>
        <fullName evidence="2">DUF1254 domain-containing protein</fullName>
    </submittedName>
</protein>
<dbReference type="SUPFAM" id="SSF160935">
    <property type="entry name" value="VPA0735-like"/>
    <property type="match status" value="1"/>
</dbReference>
<feature type="domain" description="DUF1254" evidence="1">
    <location>
        <begin position="45"/>
        <end position="173"/>
    </location>
</feature>
<comment type="caution">
    <text evidence="2">The sequence shown here is derived from an EMBL/GenBank/DDBJ whole genome shotgun (WGS) entry which is preliminary data.</text>
</comment>
<evidence type="ECO:0000313" key="3">
    <source>
        <dbReference type="Proteomes" id="UP000583556"/>
    </source>
</evidence>
<dbReference type="AlphaFoldDB" id="A0A7Y0BNF7"/>
<accession>A0A7Y0BNF7</accession>
<proteinExistence type="predicted"/>
<dbReference type="Proteomes" id="UP000583556">
    <property type="component" value="Unassembled WGS sequence"/>
</dbReference>